<dbReference type="AlphaFoldDB" id="A0A376FBR3"/>
<evidence type="ECO:0000256" key="1">
    <source>
        <dbReference type="ARBA" id="ARBA00009437"/>
    </source>
</evidence>
<comment type="similarity">
    <text evidence="1">Belongs to the LysR transcriptional regulatory family.</text>
</comment>
<dbReference type="InterPro" id="IPR058163">
    <property type="entry name" value="LysR-type_TF_proteobact-type"/>
</dbReference>
<accession>A0A376FBR3</accession>
<reference evidence="6 7" key="1">
    <citation type="submission" date="2018-06" db="EMBL/GenBank/DDBJ databases">
        <authorList>
            <consortium name="Pathogen Informatics"/>
            <person name="Doyle S."/>
        </authorList>
    </citation>
    <scope>NUCLEOTIDE SEQUENCE [LARGE SCALE GENOMIC DNA]</scope>
    <source>
        <strain evidence="6 7">NCTC12123</strain>
    </source>
</reference>
<evidence type="ECO:0000313" key="7">
    <source>
        <dbReference type="Proteomes" id="UP000255163"/>
    </source>
</evidence>
<sequence length="157" mass="17502">MMINLQRAQMFVAVADTGSFTAAAEAMGLTKAVVSFNIRQLEDELGVTLLLRSTRRMTLTEAGALFHQRSVALLKDAERLQDDVRANHAGLLANCGSRLRPSMAHRWWCRCWPGLASSTRIFACGTFRRPCTPTLSRSALTWPSGWERLPIRATTPR</sequence>
<dbReference type="Pfam" id="PF00126">
    <property type="entry name" value="HTH_1"/>
    <property type="match status" value="1"/>
</dbReference>
<feature type="domain" description="HTH lysR-type" evidence="5">
    <location>
        <begin position="3"/>
        <end position="60"/>
    </location>
</feature>
<dbReference type="PROSITE" id="PS50931">
    <property type="entry name" value="HTH_LYSR"/>
    <property type="match status" value="1"/>
</dbReference>
<dbReference type="SUPFAM" id="SSF46785">
    <property type="entry name" value="Winged helix' DNA-binding domain"/>
    <property type="match status" value="1"/>
</dbReference>
<evidence type="ECO:0000259" key="5">
    <source>
        <dbReference type="PROSITE" id="PS50931"/>
    </source>
</evidence>
<dbReference type="InterPro" id="IPR036390">
    <property type="entry name" value="WH_DNA-bd_sf"/>
</dbReference>
<dbReference type="InterPro" id="IPR000847">
    <property type="entry name" value="LysR_HTH_N"/>
</dbReference>
<evidence type="ECO:0000256" key="4">
    <source>
        <dbReference type="ARBA" id="ARBA00023163"/>
    </source>
</evidence>
<keyword evidence="3" id="KW-0238">DNA-binding</keyword>
<dbReference type="GO" id="GO:0006351">
    <property type="term" value="P:DNA-templated transcription"/>
    <property type="evidence" value="ECO:0007669"/>
    <property type="project" value="TreeGrafter"/>
</dbReference>
<evidence type="ECO:0000256" key="3">
    <source>
        <dbReference type="ARBA" id="ARBA00023125"/>
    </source>
</evidence>
<keyword evidence="2" id="KW-0805">Transcription regulation</keyword>
<keyword evidence="4" id="KW-0804">Transcription</keyword>
<organism evidence="6 7">
    <name type="scientific">Enterobacter asburiae</name>
    <dbReference type="NCBI Taxonomy" id="61645"/>
    <lineage>
        <taxon>Bacteria</taxon>
        <taxon>Pseudomonadati</taxon>
        <taxon>Pseudomonadota</taxon>
        <taxon>Gammaproteobacteria</taxon>
        <taxon>Enterobacterales</taxon>
        <taxon>Enterobacteriaceae</taxon>
        <taxon>Enterobacter</taxon>
        <taxon>Enterobacter cloacae complex</taxon>
    </lineage>
</organism>
<dbReference type="GO" id="GO:0043565">
    <property type="term" value="F:sequence-specific DNA binding"/>
    <property type="evidence" value="ECO:0007669"/>
    <property type="project" value="TreeGrafter"/>
</dbReference>
<dbReference type="FunFam" id="1.10.10.10:FF:000001">
    <property type="entry name" value="LysR family transcriptional regulator"/>
    <property type="match status" value="1"/>
</dbReference>
<dbReference type="PRINTS" id="PR00039">
    <property type="entry name" value="HTHLYSR"/>
</dbReference>
<proteinExistence type="inferred from homology"/>
<evidence type="ECO:0000256" key="2">
    <source>
        <dbReference type="ARBA" id="ARBA00023015"/>
    </source>
</evidence>
<dbReference type="EMBL" id="UFYI01000007">
    <property type="protein sequence ID" value="STD22085.1"/>
    <property type="molecule type" value="Genomic_DNA"/>
</dbReference>
<dbReference type="InterPro" id="IPR036388">
    <property type="entry name" value="WH-like_DNA-bd_sf"/>
</dbReference>
<dbReference type="PANTHER" id="PTHR30537">
    <property type="entry name" value="HTH-TYPE TRANSCRIPTIONAL REGULATOR"/>
    <property type="match status" value="1"/>
</dbReference>
<gene>
    <name evidence="6" type="primary">ptxR</name>
    <name evidence="6" type="ORF">NCTC12123_03096</name>
</gene>
<name>A0A376FBR3_ENTAS</name>
<protein>
    <submittedName>
        <fullName evidence="6">HTH-type transcriptional regulator ptxR</fullName>
    </submittedName>
</protein>
<dbReference type="Gene3D" id="1.10.10.10">
    <property type="entry name" value="Winged helix-like DNA-binding domain superfamily/Winged helix DNA-binding domain"/>
    <property type="match status" value="1"/>
</dbReference>
<dbReference type="GO" id="GO:0003700">
    <property type="term" value="F:DNA-binding transcription factor activity"/>
    <property type="evidence" value="ECO:0007669"/>
    <property type="project" value="InterPro"/>
</dbReference>
<dbReference type="PANTHER" id="PTHR30537:SF66">
    <property type="entry name" value="IRON-REGULATED VIRULENCE REGULATORY PROTEIN IRGB"/>
    <property type="match status" value="1"/>
</dbReference>
<dbReference type="Proteomes" id="UP000255163">
    <property type="component" value="Unassembled WGS sequence"/>
</dbReference>
<evidence type="ECO:0000313" key="6">
    <source>
        <dbReference type="EMBL" id="STD22085.1"/>
    </source>
</evidence>